<dbReference type="PRINTS" id="PR00039">
    <property type="entry name" value="HTHLYSR"/>
</dbReference>
<evidence type="ECO:0000256" key="2">
    <source>
        <dbReference type="ARBA" id="ARBA00023015"/>
    </source>
</evidence>
<evidence type="ECO:0000313" key="7">
    <source>
        <dbReference type="Proteomes" id="UP000318380"/>
    </source>
</evidence>
<dbReference type="PANTHER" id="PTHR30346">
    <property type="entry name" value="TRANSCRIPTIONAL DUAL REGULATOR HCAR-RELATED"/>
    <property type="match status" value="1"/>
</dbReference>
<evidence type="ECO:0000259" key="5">
    <source>
        <dbReference type="PROSITE" id="PS50931"/>
    </source>
</evidence>
<evidence type="ECO:0000256" key="1">
    <source>
        <dbReference type="ARBA" id="ARBA00009437"/>
    </source>
</evidence>
<feature type="domain" description="HTH lysR-type" evidence="5">
    <location>
        <begin position="11"/>
        <end position="68"/>
    </location>
</feature>
<dbReference type="GO" id="GO:0032993">
    <property type="term" value="C:protein-DNA complex"/>
    <property type="evidence" value="ECO:0007669"/>
    <property type="project" value="TreeGrafter"/>
</dbReference>
<keyword evidence="3" id="KW-0238">DNA-binding</keyword>
<dbReference type="InterPro" id="IPR000847">
    <property type="entry name" value="LysR_HTH_N"/>
</dbReference>
<dbReference type="Pfam" id="PF00126">
    <property type="entry name" value="HTH_1"/>
    <property type="match status" value="1"/>
</dbReference>
<sequence length="304" mass="33158">MDLRKASFSDVNARELHVFLVLAEELHFARAAERLYLSQPHVSRTLAALEHRVGGPLLARTSRTVSLTPLGMTFLAELRPAYTSVVDAITHARAIAGGLSGELVVGCTATTALAALTRLVERFTHDHPECNVTLRELPLVEPFTPLTNGEIDILAWWHIVADPQLTLGPVIDRRQRFVVMRSGHPIAARDFVSLEDLAEYGFPNFVRNPGLSDATYDMIIPARTPSGRPIPKVGALCHTLSEAADLIARTDVVHLTTDGAAQGNVIRGDLVFRPIEDLPPLPLGLIWRTGREDPRILAFAATAG</sequence>
<dbReference type="InterPro" id="IPR036388">
    <property type="entry name" value="WH-like_DNA-bd_sf"/>
</dbReference>
<keyword evidence="7" id="KW-1185">Reference proteome</keyword>
<evidence type="ECO:0000256" key="3">
    <source>
        <dbReference type="ARBA" id="ARBA00023125"/>
    </source>
</evidence>
<dbReference type="SUPFAM" id="SSF46785">
    <property type="entry name" value="Winged helix' DNA-binding domain"/>
    <property type="match status" value="1"/>
</dbReference>
<keyword evidence="2" id="KW-0805">Transcription regulation</keyword>
<dbReference type="GO" id="GO:0003700">
    <property type="term" value="F:DNA-binding transcription factor activity"/>
    <property type="evidence" value="ECO:0007669"/>
    <property type="project" value="InterPro"/>
</dbReference>
<dbReference type="FunFam" id="1.10.10.10:FF:000001">
    <property type="entry name" value="LysR family transcriptional regulator"/>
    <property type="match status" value="1"/>
</dbReference>
<dbReference type="PANTHER" id="PTHR30346:SF0">
    <property type="entry name" value="HCA OPERON TRANSCRIPTIONAL ACTIVATOR HCAR"/>
    <property type="match status" value="1"/>
</dbReference>
<comment type="similarity">
    <text evidence="1">Belongs to the LysR transcriptional regulatory family.</text>
</comment>
<dbReference type="RefSeq" id="WP_170284582.1">
    <property type="nucleotide sequence ID" value="NZ_VIVK01000001.1"/>
</dbReference>
<organism evidence="6 7">
    <name type="scientific">Kribbella amoyensis</name>
    <dbReference type="NCBI Taxonomy" id="996641"/>
    <lineage>
        <taxon>Bacteria</taxon>
        <taxon>Bacillati</taxon>
        <taxon>Actinomycetota</taxon>
        <taxon>Actinomycetes</taxon>
        <taxon>Propionibacteriales</taxon>
        <taxon>Kribbellaceae</taxon>
        <taxon>Kribbella</taxon>
    </lineage>
</organism>
<name>A0A561BME5_9ACTN</name>
<dbReference type="GO" id="GO:0003677">
    <property type="term" value="F:DNA binding"/>
    <property type="evidence" value="ECO:0007669"/>
    <property type="project" value="UniProtKB-KW"/>
</dbReference>
<dbReference type="PROSITE" id="PS50931">
    <property type="entry name" value="HTH_LYSR"/>
    <property type="match status" value="1"/>
</dbReference>
<gene>
    <name evidence="6" type="ORF">FB561_1091</name>
</gene>
<keyword evidence="4" id="KW-0804">Transcription</keyword>
<evidence type="ECO:0000256" key="4">
    <source>
        <dbReference type="ARBA" id="ARBA00023163"/>
    </source>
</evidence>
<comment type="caution">
    <text evidence="6">The sequence shown here is derived from an EMBL/GenBank/DDBJ whole genome shotgun (WGS) entry which is preliminary data.</text>
</comment>
<accession>A0A561BME5</accession>
<dbReference type="Gene3D" id="3.40.190.10">
    <property type="entry name" value="Periplasmic binding protein-like II"/>
    <property type="match status" value="2"/>
</dbReference>
<dbReference type="Gene3D" id="1.10.10.10">
    <property type="entry name" value="Winged helix-like DNA-binding domain superfamily/Winged helix DNA-binding domain"/>
    <property type="match status" value="1"/>
</dbReference>
<dbReference type="InterPro" id="IPR036390">
    <property type="entry name" value="WH_DNA-bd_sf"/>
</dbReference>
<evidence type="ECO:0000313" key="6">
    <source>
        <dbReference type="EMBL" id="TWD80025.1"/>
    </source>
</evidence>
<dbReference type="SUPFAM" id="SSF53850">
    <property type="entry name" value="Periplasmic binding protein-like II"/>
    <property type="match status" value="1"/>
</dbReference>
<dbReference type="AlphaFoldDB" id="A0A561BME5"/>
<dbReference type="InterPro" id="IPR005119">
    <property type="entry name" value="LysR_subst-bd"/>
</dbReference>
<reference evidence="6 7" key="1">
    <citation type="submission" date="2019-06" db="EMBL/GenBank/DDBJ databases">
        <title>Sequencing the genomes of 1000 actinobacteria strains.</title>
        <authorList>
            <person name="Klenk H.-P."/>
        </authorList>
    </citation>
    <scope>NUCLEOTIDE SEQUENCE [LARGE SCALE GENOMIC DNA]</scope>
    <source>
        <strain evidence="6 7">DSM 24683</strain>
    </source>
</reference>
<protein>
    <submittedName>
        <fullName evidence="6">LysR family transcriptional regulator</fullName>
    </submittedName>
</protein>
<dbReference type="EMBL" id="VIVK01000001">
    <property type="protein sequence ID" value="TWD80025.1"/>
    <property type="molecule type" value="Genomic_DNA"/>
</dbReference>
<dbReference type="Proteomes" id="UP000318380">
    <property type="component" value="Unassembled WGS sequence"/>
</dbReference>
<proteinExistence type="inferred from homology"/>
<dbReference type="Pfam" id="PF03466">
    <property type="entry name" value="LysR_substrate"/>
    <property type="match status" value="1"/>
</dbReference>